<dbReference type="PANTHER" id="PTHR43776">
    <property type="entry name" value="TRANSPORT ATP-BINDING PROTEIN"/>
    <property type="match status" value="1"/>
</dbReference>
<comment type="caution">
    <text evidence="6">The sequence shown here is derived from an EMBL/GenBank/DDBJ whole genome shotgun (WGS) entry which is preliminary data.</text>
</comment>
<dbReference type="SUPFAM" id="SSF52540">
    <property type="entry name" value="P-loop containing nucleoside triphosphate hydrolases"/>
    <property type="match status" value="2"/>
</dbReference>
<evidence type="ECO:0000256" key="4">
    <source>
        <dbReference type="ARBA" id="ARBA00022840"/>
    </source>
</evidence>
<dbReference type="InterPro" id="IPR003439">
    <property type="entry name" value="ABC_transporter-like_ATP-bd"/>
</dbReference>
<keyword evidence="7" id="KW-1185">Reference proteome</keyword>
<comment type="similarity">
    <text evidence="1">Belongs to the ABC transporter superfamily.</text>
</comment>
<dbReference type="RefSeq" id="WP_167168206.1">
    <property type="nucleotide sequence ID" value="NZ_BAAAOO010000007.1"/>
</dbReference>
<evidence type="ECO:0000313" key="7">
    <source>
        <dbReference type="Proteomes" id="UP000749311"/>
    </source>
</evidence>
<sequence>MAEFTDKAAPTAARDAEPEPLLRVEGLDVEYSIAGGRRHVTAVQDASFTVHEGEVVAIVGESGSGKTTVAHTIINLLAPNARVARGAVRFDGSDLADLTPEEWEGVRGRFISLIPQDPTVSLDPLQTVGKQVAEVLRIHRIADRVAAHEQAVKLLAAAGVEPAESRARQYPHEFSGGMRQRVLIAAALAANPKLVIADEPTSALDVTVQRQILDDIAERTRALGTAVLLITHDLGVAADRADRILVMQRGNIVERGTARQVLTSPRHPYTKGLIAAAPSLGAVPEIVSAASAIVTGARTGRPGPAANTHAERVVAVRAAIDASKTGLDPANGAPGTPLLSVRDLVKEFPIPAGQVAGHGQGRRRRFRAVDGVGFELHRGETLALVGESGSGKSTTARLALRLEKPDSGAIVFDGTDITGLHDRALKPLRRRFQLVYQSPYASLNPRFTLEEIVAEPLRAFRVGNRSERRDRAAELLERVGLPGSLSHRRPAELSGGQRQRVAIARALALSPDVVVLDEAVSALDVSVQSQILELLAEIQRAYGLAYLFISHDLAVVERISDRVLVLKSGRIVETGATLDVLRHPQEEYTKELVDAIPGKRVSEWLTV</sequence>
<dbReference type="Gene3D" id="3.40.50.300">
    <property type="entry name" value="P-loop containing nucleotide triphosphate hydrolases"/>
    <property type="match status" value="2"/>
</dbReference>
<dbReference type="EMBL" id="JAAMOZ010000001">
    <property type="protein sequence ID" value="NIH57836.1"/>
    <property type="molecule type" value="Genomic_DNA"/>
</dbReference>
<dbReference type="GO" id="GO:0005524">
    <property type="term" value="F:ATP binding"/>
    <property type="evidence" value="ECO:0007669"/>
    <property type="project" value="UniProtKB-KW"/>
</dbReference>
<dbReference type="Pfam" id="PF00005">
    <property type="entry name" value="ABC_tran"/>
    <property type="match status" value="2"/>
</dbReference>
<keyword evidence="3" id="KW-0547">Nucleotide-binding</keyword>
<dbReference type="CDD" id="cd03257">
    <property type="entry name" value="ABC_NikE_OppD_transporters"/>
    <property type="match status" value="2"/>
</dbReference>
<gene>
    <name evidence="6" type="ORF">FB473_002481</name>
</gene>
<proteinExistence type="inferred from homology"/>
<dbReference type="SMART" id="SM00382">
    <property type="entry name" value="AAA"/>
    <property type="match status" value="2"/>
</dbReference>
<dbReference type="PROSITE" id="PS50893">
    <property type="entry name" value="ABC_TRANSPORTER_2"/>
    <property type="match status" value="2"/>
</dbReference>
<organism evidence="6 7">
    <name type="scientific">Brooklawnia cerclae</name>
    <dbReference type="NCBI Taxonomy" id="349934"/>
    <lineage>
        <taxon>Bacteria</taxon>
        <taxon>Bacillati</taxon>
        <taxon>Actinomycetota</taxon>
        <taxon>Actinomycetes</taxon>
        <taxon>Propionibacteriales</taxon>
        <taxon>Propionibacteriaceae</taxon>
        <taxon>Brooklawnia</taxon>
    </lineage>
</organism>
<dbReference type="InterPro" id="IPR003593">
    <property type="entry name" value="AAA+_ATPase"/>
</dbReference>
<evidence type="ECO:0000259" key="5">
    <source>
        <dbReference type="PROSITE" id="PS50893"/>
    </source>
</evidence>
<dbReference type="InterPro" id="IPR013563">
    <property type="entry name" value="Oligopep_ABC_C"/>
</dbReference>
<dbReference type="Pfam" id="PF08352">
    <property type="entry name" value="oligo_HPY"/>
    <property type="match status" value="1"/>
</dbReference>
<evidence type="ECO:0000313" key="6">
    <source>
        <dbReference type="EMBL" id="NIH57836.1"/>
    </source>
</evidence>
<dbReference type="PANTHER" id="PTHR43776:SF7">
    <property type="entry name" value="D,D-DIPEPTIDE TRANSPORT ATP-BINDING PROTEIN DDPF-RELATED"/>
    <property type="match status" value="1"/>
</dbReference>
<evidence type="ECO:0000256" key="2">
    <source>
        <dbReference type="ARBA" id="ARBA00022448"/>
    </source>
</evidence>
<name>A0ABX0SM52_9ACTN</name>
<keyword evidence="4 6" id="KW-0067">ATP-binding</keyword>
<dbReference type="InterPro" id="IPR050319">
    <property type="entry name" value="ABC_transp_ATP-bind"/>
</dbReference>
<dbReference type="InterPro" id="IPR017871">
    <property type="entry name" value="ABC_transporter-like_CS"/>
</dbReference>
<dbReference type="Proteomes" id="UP000749311">
    <property type="component" value="Unassembled WGS sequence"/>
</dbReference>
<dbReference type="NCBIfam" id="NF007739">
    <property type="entry name" value="PRK10419.1"/>
    <property type="match status" value="2"/>
</dbReference>
<reference evidence="6 7" key="1">
    <citation type="submission" date="2020-02" db="EMBL/GenBank/DDBJ databases">
        <title>Sequencing the genomes of 1000 actinobacteria strains.</title>
        <authorList>
            <person name="Klenk H.-P."/>
        </authorList>
    </citation>
    <scope>NUCLEOTIDE SEQUENCE [LARGE SCALE GENOMIC DNA]</scope>
    <source>
        <strain evidence="6 7">DSM 19609</strain>
    </source>
</reference>
<evidence type="ECO:0000256" key="3">
    <source>
        <dbReference type="ARBA" id="ARBA00022741"/>
    </source>
</evidence>
<dbReference type="NCBIfam" id="NF008453">
    <property type="entry name" value="PRK11308.1"/>
    <property type="match status" value="2"/>
</dbReference>
<feature type="domain" description="ABC transporter" evidence="5">
    <location>
        <begin position="24"/>
        <end position="274"/>
    </location>
</feature>
<dbReference type="InterPro" id="IPR027417">
    <property type="entry name" value="P-loop_NTPase"/>
</dbReference>
<feature type="domain" description="ABC transporter" evidence="5">
    <location>
        <begin position="339"/>
        <end position="593"/>
    </location>
</feature>
<dbReference type="PROSITE" id="PS00211">
    <property type="entry name" value="ABC_TRANSPORTER_1"/>
    <property type="match status" value="2"/>
</dbReference>
<protein>
    <submittedName>
        <fullName evidence="6">Peptide/nickel transport system ATP-binding protein</fullName>
    </submittedName>
</protein>
<keyword evidence="2" id="KW-0813">Transport</keyword>
<accession>A0ABX0SM52</accession>
<evidence type="ECO:0000256" key="1">
    <source>
        <dbReference type="ARBA" id="ARBA00005417"/>
    </source>
</evidence>